<proteinExistence type="inferred from homology"/>
<protein>
    <recommendedName>
        <fullName evidence="3">Chitooligosaccharide deacetylase</fullName>
    </recommendedName>
    <alternativeName>
        <fullName evidence="4">Nodulation protein B</fullName>
    </alternativeName>
</protein>
<dbReference type="PANTHER" id="PTHR43123">
    <property type="entry name" value="POLYSACCHARIDE DEACETYLASE-RELATED"/>
    <property type="match status" value="1"/>
</dbReference>
<evidence type="ECO:0000256" key="3">
    <source>
        <dbReference type="ARBA" id="ARBA00020071"/>
    </source>
</evidence>
<reference evidence="6 7" key="1">
    <citation type="journal article" date="2020" name="Microorganisms">
        <title>Osmotic Adaptation and Compatible Solute Biosynthesis of Phototrophic Bacteria as Revealed from Genome Analyses.</title>
        <authorList>
            <person name="Imhoff J.F."/>
            <person name="Rahn T."/>
            <person name="Kunzel S."/>
            <person name="Keller A."/>
            <person name="Neulinger S.C."/>
        </authorList>
    </citation>
    <scope>NUCLEOTIDE SEQUENCE [LARGE SCALE GENOMIC DNA]</scope>
    <source>
        <strain evidence="6 7">DSM 15382</strain>
    </source>
</reference>
<dbReference type="InterPro" id="IPR011330">
    <property type="entry name" value="Glyco_hydro/deAcase_b/a-brl"/>
</dbReference>
<dbReference type="Pfam" id="PF01522">
    <property type="entry name" value="Polysacc_deac_1"/>
    <property type="match status" value="1"/>
</dbReference>
<gene>
    <name evidence="6" type="ORF">CKO45_11155</name>
</gene>
<dbReference type="CDD" id="cd10977">
    <property type="entry name" value="CE4_PuuE_SpCDA1"/>
    <property type="match status" value="1"/>
</dbReference>
<evidence type="ECO:0000256" key="1">
    <source>
        <dbReference type="ARBA" id="ARBA00003236"/>
    </source>
</evidence>
<dbReference type="InterPro" id="IPR002509">
    <property type="entry name" value="NODB_dom"/>
</dbReference>
<evidence type="ECO:0000259" key="5">
    <source>
        <dbReference type="PROSITE" id="PS51677"/>
    </source>
</evidence>
<dbReference type="PROSITE" id="PS51677">
    <property type="entry name" value="NODB"/>
    <property type="match status" value="1"/>
</dbReference>
<organism evidence="6 7">
    <name type="scientific">Paracraurococcus ruber</name>
    <dbReference type="NCBI Taxonomy" id="77675"/>
    <lineage>
        <taxon>Bacteria</taxon>
        <taxon>Pseudomonadati</taxon>
        <taxon>Pseudomonadota</taxon>
        <taxon>Alphaproteobacteria</taxon>
        <taxon>Acetobacterales</taxon>
        <taxon>Roseomonadaceae</taxon>
        <taxon>Paracraurococcus</taxon>
    </lineage>
</organism>
<accession>A0ABS1CWS9</accession>
<evidence type="ECO:0000256" key="2">
    <source>
        <dbReference type="ARBA" id="ARBA00010973"/>
    </source>
</evidence>
<dbReference type="RefSeq" id="WP_133220594.1">
    <property type="nucleotide sequence ID" value="NZ_NRSG01000067.1"/>
</dbReference>
<dbReference type="Gene3D" id="3.20.20.370">
    <property type="entry name" value="Glycoside hydrolase/deacetylase"/>
    <property type="match status" value="1"/>
</dbReference>
<dbReference type="PANTHER" id="PTHR43123:SF1">
    <property type="entry name" value="POLYSACCHARIDE DEACETYLASE-RELATED"/>
    <property type="match status" value="1"/>
</dbReference>
<evidence type="ECO:0000256" key="4">
    <source>
        <dbReference type="ARBA" id="ARBA00032976"/>
    </source>
</evidence>
<name>A0ABS1CWS9_9PROT</name>
<sequence>MPPSDPSPYARDLIGYGPNPPHPRWPGDARIAINFVMNYEEGSEYSFLDGDGRSEASLTESPASPVPVGQRDLAGEGMFEYGVRVGFWRVMRLFAERKLPMTIFACALALERHAPAAQAIREAGHDFCCHGWRWVEHFKLSREEEREHIRLAIESLQKTLGSRPLGWYCRYGPSVNTRALLMEEGGFLYDSDCYNDELPYWVLQDGKPQLIVPYSLVTNDSKFGRGVFATSDDYFTFLRDQFDMLYAEGATQPKMMSCGLHLRAIGHPARAVGLARFLDYIQKHDRVWVARRIEIAEHWRKTFPYQPGMEQIAKVGP</sequence>
<comment type="function">
    <text evidence="1">Is involved in generating a small heat-stable compound (Nod), an acylated oligomer of N-acetylglucosamine, that stimulates mitosis in various plant protoplasts.</text>
</comment>
<keyword evidence="7" id="KW-1185">Reference proteome</keyword>
<feature type="domain" description="NodB homology" evidence="5">
    <location>
        <begin position="73"/>
        <end position="290"/>
    </location>
</feature>
<dbReference type="EMBL" id="NRSG01000067">
    <property type="protein sequence ID" value="MBK1658790.1"/>
    <property type="molecule type" value="Genomic_DNA"/>
</dbReference>
<dbReference type="InterPro" id="IPR017625">
    <property type="entry name" value="PuuE"/>
</dbReference>
<dbReference type="Proteomes" id="UP000697995">
    <property type="component" value="Unassembled WGS sequence"/>
</dbReference>
<comment type="caution">
    <text evidence="6">The sequence shown here is derived from an EMBL/GenBank/DDBJ whole genome shotgun (WGS) entry which is preliminary data.</text>
</comment>
<dbReference type="SUPFAM" id="SSF88713">
    <property type="entry name" value="Glycoside hydrolase/deacetylase"/>
    <property type="match status" value="1"/>
</dbReference>
<comment type="similarity">
    <text evidence="2">Belongs to the polysaccharide deacetylase family.</text>
</comment>
<evidence type="ECO:0000313" key="7">
    <source>
        <dbReference type="Proteomes" id="UP000697995"/>
    </source>
</evidence>
<evidence type="ECO:0000313" key="6">
    <source>
        <dbReference type="EMBL" id="MBK1658790.1"/>
    </source>
</evidence>